<keyword evidence="3" id="KW-0812">Transmembrane</keyword>
<keyword evidence="15" id="KW-1185">Reference proteome</keyword>
<dbReference type="PANTHER" id="PTHR46062:SF1">
    <property type="entry name" value="LP12374P"/>
    <property type="match status" value="1"/>
</dbReference>
<keyword evidence="4" id="KW-0256">Endoplasmic reticulum</keyword>
<feature type="domain" description="BHLH" evidence="13">
    <location>
        <begin position="69"/>
        <end position="129"/>
    </location>
</feature>
<keyword evidence="5" id="KW-1133">Transmembrane helix</keyword>
<dbReference type="GeneID" id="27316998"/>
<dbReference type="Proteomes" id="UP000053259">
    <property type="component" value="Unassembled WGS sequence"/>
</dbReference>
<keyword evidence="11" id="KW-0175">Coiled coil</keyword>
<keyword evidence="10" id="KW-0539">Nucleus</keyword>
<dbReference type="AlphaFoldDB" id="A0A0D1ZYT9"/>
<feature type="coiled-coil region" evidence="11">
    <location>
        <begin position="119"/>
        <end position="146"/>
    </location>
</feature>
<dbReference type="InterPro" id="IPR036638">
    <property type="entry name" value="HLH_DNA-bd_sf"/>
</dbReference>
<accession>A0A0D1ZYT9</accession>
<evidence type="ECO:0000313" key="15">
    <source>
        <dbReference type="Proteomes" id="UP000053259"/>
    </source>
</evidence>
<dbReference type="RefSeq" id="XP_016209124.1">
    <property type="nucleotide sequence ID" value="XM_016363013.1"/>
</dbReference>
<gene>
    <name evidence="14" type="ORF">PV09_09025</name>
</gene>
<name>A0A0D1ZYT9_9PEZI</name>
<evidence type="ECO:0000259" key="13">
    <source>
        <dbReference type="PROSITE" id="PS50888"/>
    </source>
</evidence>
<dbReference type="GO" id="GO:0005634">
    <property type="term" value="C:nucleus"/>
    <property type="evidence" value="ECO:0007669"/>
    <property type="project" value="UniProtKB-SubCell"/>
</dbReference>
<dbReference type="PANTHER" id="PTHR46062">
    <property type="entry name" value="STEROL REGULATORY ELEMENT-BINDING PROTEIN"/>
    <property type="match status" value="1"/>
</dbReference>
<dbReference type="SMART" id="SM00353">
    <property type="entry name" value="HLH"/>
    <property type="match status" value="1"/>
</dbReference>
<dbReference type="GO" id="GO:0046983">
    <property type="term" value="F:protein dimerization activity"/>
    <property type="evidence" value="ECO:0007669"/>
    <property type="project" value="InterPro"/>
</dbReference>
<dbReference type="PROSITE" id="PS50888">
    <property type="entry name" value="BHLH"/>
    <property type="match status" value="1"/>
</dbReference>
<dbReference type="Pfam" id="PF00010">
    <property type="entry name" value="HLH"/>
    <property type="match status" value="1"/>
</dbReference>
<dbReference type="InterPro" id="IPR011598">
    <property type="entry name" value="bHLH_dom"/>
</dbReference>
<feature type="compositionally biased region" description="Basic residues" evidence="12">
    <location>
        <begin position="55"/>
        <end position="72"/>
    </location>
</feature>
<dbReference type="SUPFAM" id="SSF47459">
    <property type="entry name" value="HLH, helix-loop-helix DNA-binding domain"/>
    <property type="match status" value="1"/>
</dbReference>
<evidence type="ECO:0000313" key="14">
    <source>
        <dbReference type="EMBL" id="KIV99254.1"/>
    </source>
</evidence>
<evidence type="ECO:0000256" key="11">
    <source>
        <dbReference type="SAM" id="Coils"/>
    </source>
</evidence>
<dbReference type="HOGENOM" id="CLU_1705615_0_0_1"/>
<evidence type="ECO:0000256" key="4">
    <source>
        <dbReference type="ARBA" id="ARBA00022824"/>
    </source>
</evidence>
<feature type="compositionally biased region" description="Polar residues" evidence="12">
    <location>
        <begin position="40"/>
        <end position="54"/>
    </location>
</feature>
<evidence type="ECO:0000256" key="7">
    <source>
        <dbReference type="ARBA" id="ARBA00023125"/>
    </source>
</evidence>
<evidence type="ECO:0000256" key="1">
    <source>
        <dbReference type="ARBA" id="ARBA00004123"/>
    </source>
</evidence>
<dbReference type="OrthoDB" id="5920083at2759"/>
<feature type="region of interest" description="Disordered" evidence="12">
    <location>
        <begin position="31"/>
        <end position="75"/>
    </location>
</feature>
<keyword evidence="8" id="KW-0472">Membrane</keyword>
<dbReference type="VEuPathDB" id="FungiDB:PV09_09025"/>
<evidence type="ECO:0000256" key="12">
    <source>
        <dbReference type="SAM" id="MobiDB-lite"/>
    </source>
</evidence>
<evidence type="ECO:0000256" key="3">
    <source>
        <dbReference type="ARBA" id="ARBA00022692"/>
    </source>
</evidence>
<evidence type="ECO:0000256" key="2">
    <source>
        <dbReference type="ARBA" id="ARBA00004477"/>
    </source>
</evidence>
<evidence type="ECO:0000256" key="10">
    <source>
        <dbReference type="ARBA" id="ARBA00023242"/>
    </source>
</evidence>
<organism evidence="14 15">
    <name type="scientific">Verruconis gallopava</name>
    <dbReference type="NCBI Taxonomy" id="253628"/>
    <lineage>
        <taxon>Eukaryota</taxon>
        <taxon>Fungi</taxon>
        <taxon>Dikarya</taxon>
        <taxon>Ascomycota</taxon>
        <taxon>Pezizomycotina</taxon>
        <taxon>Dothideomycetes</taxon>
        <taxon>Pleosporomycetidae</taxon>
        <taxon>Venturiales</taxon>
        <taxon>Sympoventuriaceae</taxon>
        <taxon>Verruconis</taxon>
    </lineage>
</organism>
<comment type="subcellular location">
    <subcellularLocation>
        <location evidence="2">Endoplasmic reticulum membrane</location>
        <topology evidence="2">Multi-pass membrane protein</topology>
    </subcellularLocation>
    <subcellularLocation>
        <location evidence="1">Nucleus</location>
    </subcellularLocation>
</comment>
<keyword evidence="6" id="KW-0805">Transcription regulation</keyword>
<keyword evidence="7" id="KW-0238">DNA-binding</keyword>
<dbReference type="Gene3D" id="4.10.280.10">
    <property type="entry name" value="Helix-loop-helix DNA-binding domain"/>
    <property type="match status" value="1"/>
</dbReference>
<keyword evidence="9" id="KW-0804">Transcription</keyword>
<sequence>MALTTEQFVTACWPTNEILFTTRYNTATQPAWDDYPPLTIQDTSLDTPSTSKQSAPKRVRNRSGRKATSNRKTHNEIEKKYRDSVSDALNGLKGVVPQVSSAKIGAEISSAQMTKVGILTSATSYIKQLEQERDLLLQENNVLRDIMLQNDWRE</sequence>
<evidence type="ECO:0000256" key="6">
    <source>
        <dbReference type="ARBA" id="ARBA00023015"/>
    </source>
</evidence>
<reference evidence="14 15" key="1">
    <citation type="submission" date="2015-01" db="EMBL/GenBank/DDBJ databases">
        <title>The Genome Sequence of Ochroconis gallopava CBS43764.</title>
        <authorList>
            <consortium name="The Broad Institute Genomics Platform"/>
            <person name="Cuomo C."/>
            <person name="de Hoog S."/>
            <person name="Gorbushina A."/>
            <person name="Stielow B."/>
            <person name="Teixiera M."/>
            <person name="Abouelleil A."/>
            <person name="Chapman S.B."/>
            <person name="Priest M."/>
            <person name="Young S.K."/>
            <person name="Wortman J."/>
            <person name="Nusbaum C."/>
            <person name="Birren B."/>
        </authorList>
    </citation>
    <scope>NUCLEOTIDE SEQUENCE [LARGE SCALE GENOMIC DNA]</scope>
    <source>
        <strain evidence="14 15">CBS 43764</strain>
    </source>
</reference>
<dbReference type="GO" id="GO:0005789">
    <property type="term" value="C:endoplasmic reticulum membrane"/>
    <property type="evidence" value="ECO:0007669"/>
    <property type="project" value="UniProtKB-SubCell"/>
</dbReference>
<dbReference type="EMBL" id="KN847580">
    <property type="protein sequence ID" value="KIV99254.1"/>
    <property type="molecule type" value="Genomic_DNA"/>
</dbReference>
<evidence type="ECO:0000256" key="9">
    <source>
        <dbReference type="ARBA" id="ARBA00023163"/>
    </source>
</evidence>
<evidence type="ECO:0000256" key="5">
    <source>
        <dbReference type="ARBA" id="ARBA00022989"/>
    </source>
</evidence>
<dbReference type="STRING" id="253628.A0A0D1ZYT9"/>
<evidence type="ECO:0000256" key="8">
    <source>
        <dbReference type="ARBA" id="ARBA00023136"/>
    </source>
</evidence>
<dbReference type="GO" id="GO:0000978">
    <property type="term" value="F:RNA polymerase II cis-regulatory region sequence-specific DNA binding"/>
    <property type="evidence" value="ECO:0007669"/>
    <property type="project" value="TreeGrafter"/>
</dbReference>
<proteinExistence type="predicted"/>
<dbReference type="GO" id="GO:0000981">
    <property type="term" value="F:DNA-binding transcription factor activity, RNA polymerase II-specific"/>
    <property type="evidence" value="ECO:0007669"/>
    <property type="project" value="TreeGrafter"/>
</dbReference>
<protein>
    <recommendedName>
        <fullName evidence="13">BHLH domain-containing protein</fullName>
    </recommendedName>
</protein>
<dbReference type="InParanoid" id="A0A0D1ZYT9"/>